<sequence length="56" mass="6779">MFPVGPTSCASSNCLEHKIWGYKPNYLERGRKRFLARYNYPFLERYKPNYLERGLF</sequence>
<dbReference type="AlphaFoldDB" id="A0AAN2D8H1"/>
<name>A0AAN2D8H1_STRTR</name>
<protein>
    <submittedName>
        <fullName evidence="1">Uncharacterized protein</fullName>
    </submittedName>
</protein>
<reference evidence="1 2" key="1">
    <citation type="submission" date="2020-06" db="EMBL/GenBank/DDBJ databases">
        <authorList>
            <person name="Chuat V."/>
        </authorList>
    </citation>
    <scope>NUCLEOTIDE SEQUENCE [LARGE SCALE GENOMIC DNA]</scope>
    <source>
        <strain evidence="1">STH_CIRM_1046</strain>
    </source>
</reference>
<evidence type="ECO:0000313" key="1">
    <source>
        <dbReference type="EMBL" id="CAD0155550.1"/>
    </source>
</evidence>
<organism evidence="1 2">
    <name type="scientific">Streptococcus thermophilus</name>
    <dbReference type="NCBI Taxonomy" id="1308"/>
    <lineage>
        <taxon>Bacteria</taxon>
        <taxon>Bacillati</taxon>
        <taxon>Bacillota</taxon>
        <taxon>Bacilli</taxon>
        <taxon>Lactobacillales</taxon>
        <taxon>Streptococcaceae</taxon>
        <taxon>Streptococcus</taxon>
    </lineage>
</organism>
<gene>
    <name evidence="1" type="ORF">STHERMO_1017</name>
</gene>
<dbReference type="EMBL" id="LR822030">
    <property type="protein sequence ID" value="CAD0155550.1"/>
    <property type="molecule type" value="Genomic_DNA"/>
</dbReference>
<proteinExistence type="predicted"/>
<evidence type="ECO:0000313" key="2">
    <source>
        <dbReference type="Proteomes" id="UP000509120"/>
    </source>
</evidence>
<dbReference type="Proteomes" id="UP000509120">
    <property type="component" value="Chromosome"/>
</dbReference>
<accession>A0AAN2D8H1</accession>